<dbReference type="Proteomes" id="UP000075884">
    <property type="component" value="Unassembled WGS sequence"/>
</dbReference>
<feature type="domain" description="Protein kinase" evidence="27">
    <location>
        <begin position="1102"/>
        <end position="1375"/>
    </location>
</feature>
<dbReference type="PROSITE" id="PS50070">
    <property type="entry name" value="KRINGLE_2"/>
    <property type="match status" value="1"/>
</dbReference>
<keyword evidence="7 21" id="KW-0420">Kringle</keyword>
<feature type="region of interest" description="Disordered" evidence="25">
    <location>
        <begin position="1"/>
        <end position="39"/>
    </location>
</feature>
<dbReference type="EC" id="2.7.10.1" evidence="3"/>
<dbReference type="InterPro" id="IPR000719">
    <property type="entry name" value="Prot_kinase_dom"/>
</dbReference>
<keyword evidence="18" id="KW-0675">Receptor</keyword>
<comment type="catalytic activity">
    <reaction evidence="20">
        <text>L-tyrosyl-[protein] + ATP = O-phospho-L-tyrosyl-[protein] + ADP + H(+)</text>
        <dbReference type="Rhea" id="RHEA:10596"/>
        <dbReference type="Rhea" id="RHEA-COMP:10136"/>
        <dbReference type="Rhea" id="RHEA-COMP:20101"/>
        <dbReference type="ChEBI" id="CHEBI:15378"/>
        <dbReference type="ChEBI" id="CHEBI:30616"/>
        <dbReference type="ChEBI" id="CHEBI:46858"/>
        <dbReference type="ChEBI" id="CHEBI:61978"/>
        <dbReference type="ChEBI" id="CHEBI:456216"/>
        <dbReference type="EC" id="2.7.10.1"/>
    </reaction>
</comment>
<keyword evidence="10" id="KW-0732">Signal</keyword>
<evidence type="ECO:0000256" key="9">
    <source>
        <dbReference type="ARBA" id="ARBA00022692"/>
    </source>
</evidence>
<keyword evidence="6" id="KW-0597">Phosphoprotein</keyword>
<dbReference type="Pfam" id="PF01392">
    <property type="entry name" value="Fz"/>
    <property type="match status" value="1"/>
</dbReference>
<dbReference type="InterPro" id="IPR008266">
    <property type="entry name" value="Tyr_kinase_AS"/>
</dbReference>
<evidence type="ECO:0000256" key="4">
    <source>
        <dbReference type="ARBA" id="ARBA00022473"/>
    </source>
</evidence>
<dbReference type="Pfam" id="PF00225">
    <property type="entry name" value="Kinesin"/>
    <property type="match status" value="1"/>
</dbReference>
<feature type="binding site" evidence="23">
    <location>
        <position position="1136"/>
    </location>
    <ligand>
        <name>ATP</name>
        <dbReference type="ChEBI" id="CHEBI:30616"/>
    </ligand>
</feature>
<feature type="binding site" evidence="22">
    <location>
        <begin position="197"/>
        <end position="204"/>
    </location>
    <ligand>
        <name>ATP</name>
        <dbReference type="ChEBI" id="CHEBI:30616"/>
    </ligand>
</feature>
<evidence type="ECO:0000256" key="3">
    <source>
        <dbReference type="ARBA" id="ARBA00011902"/>
    </source>
</evidence>
<dbReference type="Pfam" id="PF07714">
    <property type="entry name" value="PK_Tyr_Ser-Thr"/>
    <property type="match status" value="1"/>
</dbReference>
<dbReference type="InterPro" id="IPR013806">
    <property type="entry name" value="Kringle-like"/>
</dbReference>
<feature type="domain" description="Kringle" evidence="30">
    <location>
        <begin position="913"/>
        <end position="992"/>
    </location>
</feature>
<feature type="coiled-coil region" evidence="24">
    <location>
        <begin position="618"/>
        <end position="666"/>
    </location>
</feature>
<keyword evidence="4" id="KW-0217">Developmental protein</keyword>
<organism evidence="31 32">
    <name type="scientific">Anopheles dirus</name>
    <dbReference type="NCBI Taxonomy" id="7168"/>
    <lineage>
        <taxon>Eukaryota</taxon>
        <taxon>Metazoa</taxon>
        <taxon>Ecdysozoa</taxon>
        <taxon>Arthropoda</taxon>
        <taxon>Hexapoda</taxon>
        <taxon>Insecta</taxon>
        <taxon>Pterygota</taxon>
        <taxon>Neoptera</taxon>
        <taxon>Endopterygota</taxon>
        <taxon>Diptera</taxon>
        <taxon>Nematocera</taxon>
        <taxon>Culicoidea</taxon>
        <taxon>Culicidae</taxon>
        <taxon>Anophelinae</taxon>
        <taxon>Anopheles</taxon>
    </lineage>
</organism>
<dbReference type="GO" id="GO:0007018">
    <property type="term" value="P:microtubule-based movement"/>
    <property type="evidence" value="ECO:0007669"/>
    <property type="project" value="InterPro"/>
</dbReference>
<dbReference type="Pfam" id="PF00051">
    <property type="entry name" value="Kringle"/>
    <property type="match status" value="1"/>
</dbReference>
<dbReference type="InterPro" id="IPR017441">
    <property type="entry name" value="Protein_kinase_ATP_BS"/>
</dbReference>
<feature type="domain" description="FZ" evidence="28">
    <location>
        <begin position="759"/>
        <end position="900"/>
    </location>
</feature>
<evidence type="ECO:0000256" key="7">
    <source>
        <dbReference type="ARBA" id="ARBA00022572"/>
    </source>
</evidence>
<evidence type="ECO:0000256" key="1">
    <source>
        <dbReference type="ARBA" id="ARBA00004251"/>
    </source>
</evidence>
<feature type="compositionally biased region" description="Basic and acidic residues" evidence="25">
    <location>
        <begin position="8"/>
        <end position="33"/>
    </location>
</feature>
<dbReference type="PROSITE" id="PS00107">
    <property type="entry name" value="PROTEIN_KINASE_ATP"/>
    <property type="match status" value="1"/>
</dbReference>
<dbReference type="PANTHER" id="PTHR24416:SF317">
    <property type="entry name" value="MUSCLE, SKELETAL RECEPTOR TYROSINE-PROTEIN KINASE"/>
    <property type="match status" value="1"/>
</dbReference>
<dbReference type="GO" id="GO:0043235">
    <property type="term" value="C:receptor complex"/>
    <property type="evidence" value="ECO:0007669"/>
    <property type="project" value="TreeGrafter"/>
</dbReference>
<keyword evidence="12" id="KW-0418">Kinase</keyword>
<evidence type="ECO:0000256" key="10">
    <source>
        <dbReference type="ARBA" id="ARBA00022729"/>
    </source>
</evidence>
<evidence type="ECO:0000256" key="16">
    <source>
        <dbReference type="ARBA" id="ARBA00023137"/>
    </source>
</evidence>
<reference evidence="31" key="2">
    <citation type="submission" date="2020-05" db="UniProtKB">
        <authorList>
            <consortium name="EnsemblMetazoa"/>
        </authorList>
    </citation>
    <scope>IDENTIFICATION</scope>
    <source>
        <strain evidence="31">WRAIR2</strain>
    </source>
</reference>
<keyword evidence="9 26" id="KW-0812">Transmembrane</keyword>
<dbReference type="SUPFAM" id="SSF57440">
    <property type="entry name" value="Kringle-like"/>
    <property type="match status" value="1"/>
</dbReference>
<dbReference type="InterPro" id="IPR036961">
    <property type="entry name" value="Kinesin_motor_dom_sf"/>
</dbReference>
<dbReference type="STRING" id="7168.A0A182NLS5"/>
<evidence type="ECO:0000256" key="2">
    <source>
        <dbReference type="ARBA" id="ARBA00008171"/>
    </source>
</evidence>
<reference evidence="32" key="1">
    <citation type="submission" date="2013-03" db="EMBL/GenBank/DDBJ databases">
        <title>The Genome Sequence of Anopheles dirus WRAIR2.</title>
        <authorList>
            <consortium name="The Broad Institute Genomics Platform"/>
            <person name="Neafsey D.E."/>
            <person name="Walton C."/>
            <person name="Walker B."/>
            <person name="Young S.K."/>
            <person name="Zeng Q."/>
            <person name="Gargeya S."/>
            <person name="Fitzgerald M."/>
            <person name="Haas B."/>
            <person name="Abouelleil A."/>
            <person name="Allen A.W."/>
            <person name="Alvarado L."/>
            <person name="Arachchi H.M."/>
            <person name="Berlin A.M."/>
            <person name="Chapman S.B."/>
            <person name="Gainer-Dewar J."/>
            <person name="Goldberg J."/>
            <person name="Griggs A."/>
            <person name="Gujja S."/>
            <person name="Hansen M."/>
            <person name="Howarth C."/>
            <person name="Imamovic A."/>
            <person name="Ireland A."/>
            <person name="Larimer J."/>
            <person name="McCowan C."/>
            <person name="Murphy C."/>
            <person name="Pearson M."/>
            <person name="Poon T.W."/>
            <person name="Priest M."/>
            <person name="Roberts A."/>
            <person name="Saif S."/>
            <person name="Shea T."/>
            <person name="Sisk P."/>
            <person name="Sykes S."/>
            <person name="Wortman J."/>
            <person name="Nusbaum C."/>
            <person name="Birren B."/>
        </authorList>
    </citation>
    <scope>NUCLEOTIDE SEQUENCE [LARGE SCALE GENOMIC DNA]</scope>
    <source>
        <strain evidence="32">WRAIR2</strain>
    </source>
</reference>
<evidence type="ECO:0000259" key="29">
    <source>
        <dbReference type="PROSITE" id="PS50067"/>
    </source>
</evidence>
<dbReference type="InterPro" id="IPR027417">
    <property type="entry name" value="P-loop_NTPase"/>
</dbReference>
<feature type="coiled-coil region" evidence="24">
    <location>
        <begin position="538"/>
        <end position="572"/>
    </location>
</feature>
<dbReference type="SMART" id="SM00130">
    <property type="entry name" value="KR"/>
    <property type="match status" value="1"/>
</dbReference>
<dbReference type="FunFam" id="3.30.200.20:FF:000159">
    <property type="entry name" value="muscle, skeletal receptor tyrosine-protein kinase"/>
    <property type="match status" value="1"/>
</dbReference>
<evidence type="ECO:0000256" key="17">
    <source>
        <dbReference type="ARBA" id="ARBA00023157"/>
    </source>
</evidence>
<evidence type="ECO:0000256" key="21">
    <source>
        <dbReference type="PROSITE-ProRule" id="PRU00121"/>
    </source>
</evidence>
<keyword evidence="17" id="KW-1015">Disulfide bond</keyword>
<keyword evidence="11 22" id="KW-0547">Nucleotide-binding</keyword>
<keyword evidence="32" id="KW-1185">Reference proteome</keyword>
<evidence type="ECO:0000256" key="15">
    <source>
        <dbReference type="ARBA" id="ARBA00023136"/>
    </source>
</evidence>
<dbReference type="CDD" id="cd00108">
    <property type="entry name" value="KR"/>
    <property type="match status" value="1"/>
</dbReference>
<proteinExistence type="inferred from homology"/>
<dbReference type="GO" id="GO:0008017">
    <property type="term" value="F:microtubule binding"/>
    <property type="evidence" value="ECO:0007669"/>
    <property type="project" value="InterPro"/>
</dbReference>
<dbReference type="InterPro" id="IPR019821">
    <property type="entry name" value="Kinesin_motor_CS"/>
</dbReference>
<comment type="caution">
    <text evidence="21">Lacks conserved residue(s) required for the propagation of feature annotation.</text>
</comment>
<dbReference type="GO" id="GO:0005524">
    <property type="term" value="F:ATP binding"/>
    <property type="evidence" value="ECO:0007669"/>
    <property type="project" value="UniProtKB-UniRule"/>
</dbReference>
<evidence type="ECO:0000259" key="30">
    <source>
        <dbReference type="PROSITE" id="PS50070"/>
    </source>
</evidence>
<dbReference type="SUPFAM" id="SSF52540">
    <property type="entry name" value="P-loop containing nucleoside triphosphate hydrolases"/>
    <property type="match status" value="1"/>
</dbReference>
<dbReference type="InterPro" id="IPR001752">
    <property type="entry name" value="Kinesin_motor_dom"/>
</dbReference>
<evidence type="ECO:0000256" key="11">
    <source>
        <dbReference type="ARBA" id="ARBA00022741"/>
    </source>
</evidence>
<keyword evidence="14 26" id="KW-1133">Transmembrane helix</keyword>
<dbReference type="Gene3D" id="1.10.2000.10">
    <property type="entry name" value="Frizzled cysteine-rich domain"/>
    <property type="match status" value="1"/>
</dbReference>
<keyword evidence="22" id="KW-0505">Motor protein</keyword>
<comment type="similarity">
    <text evidence="2">Belongs to the protein kinase superfamily. TKL Ser/Thr protein kinase family. ROCO subfamily.</text>
</comment>
<evidence type="ECO:0000256" key="26">
    <source>
        <dbReference type="SAM" id="Phobius"/>
    </source>
</evidence>
<evidence type="ECO:0000313" key="31">
    <source>
        <dbReference type="EnsemblMetazoa" id="ADIR008606-PA"/>
    </source>
</evidence>
<dbReference type="InterPro" id="IPR050122">
    <property type="entry name" value="RTK"/>
</dbReference>
<dbReference type="GO" id="GO:0005886">
    <property type="term" value="C:plasma membrane"/>
    <property type="evidence" value="ECO:0007669"/>
    <property type="project" value="UniProtKB-SubCell"/>
</dbReference>
<dbReference type="PROSITE" id="PS50011">
    <property type="entry name" value="PROTEIN_KINASE_DOM"/>
    <property type="match status" value="1"/>
</dbReference>
<dbReference type="PANTHER" id="PTHR24416">
    <property type="entry name" value="TYROSINE-PROTEIN KINASE RECEPTOR"/>
    <property type="match status" value="1"/>
</dbReference>
<dbReference type="Gene3D" id="2.40.20.10">
    <property type="entry name" value="Plasminogen Kringle 4"/>
    <property type="match status" value="1"/>
</dbReference>
<keyword evidence="16" id="KW-0829">Tyrosine-protein kinase</keyword>
<feature type="transmembrane region" description="Helical" evidence="26">
    <location>
        <begin position="1017"/>
        <end position="1040"/>
    </location>
</feature>
<evidence type="ECO:0000259" key="27">
    <source>
        <dbReference type="PROSITE" id="PS50011"/>
    </source>
</evidence>
<dbReference type="PROSITE" id="PS50038">
    <property type="entry name" value="FZ"/>
    <property type="match status" value="1"/>
</dbReference>
<evidence type="ECO:0000256" key="24">
    <source>
        <dbReference type="SAM" id="Coils"/>
    </source>
</evidence>
<evidence type="ECO:0000256" key="20">
    <source>
        <dbReference type="ARBA" id="ARBA00051243"/>
    </source>
</evidence>
<dbReference type="SMART" id="SM00219">
    <property type="entry name" value="TyrKc"/>
    <property type="match status" value="1"/>
</dbReference>
<dbReference type="PRINTS" id="PR00109">
    <property type="entry name" value="TYRKINASE"/>
</dbReference>
<keyword evidence="15 26" id="KW-0472">Membrane</keyword>
<feature type="domain" description="Kinesin motor" evidence="29">
    <location>
        <begin position="115"/>
        <end position="504"/>
    </location>
</feature>
<dbReference type="PROSITE" id="PS00109">
    <property type="entry name" value="PROTEIN_KINASE_TYR"/>
    <property type="match status" value="1"/>
</dbReference>
<evidence type="ECO:0000256" key="18">
    <source>
        <dbReference type="ARBA" id="ARBA00023170"/>
    </source>
</evidence>
<dbReference type="FunFam" id="1.10.2000.10:FF:000009">
    <property type="entry name" value="Muscle, skeletal, receptor tyrosine kinase"/>
    <property type="match status" value="1"/>
</dbReference>
<sequence length="1385" mass="157036">MTGDLSNDGEKNSNKKPATDDVKRSINGKERGPVDLAMKRAQPSFLNAIENSVDRRRRPRPISRVNLESLLARPSCMTLSQDSTLPPTGEMDEYAEENEQYEQDSGCSEAKDEETVKVCLRLRPNKKPATGRMAFKIKDNTLIARCQGENVSTSTKHYTFSNVFDDEVSQADVYDSCIRPTIRPTLGEPGATFLTYGTSGSGKTYTLLGNEEQPGIVPRSIEQIYEELCDNISLEPSLKMESMKPIPLSDESVLDELRKLRVVKSRLQDTEESQRILSDIIQGQHQFQPLEMGDRRVFIWISFVEIYNENVYDLLNVDGDFGKRKPMKVLSNDGNAYIKGLSTLYAGTKADAYNLLQYGLQSATYGSTDVNSNSSRSHSIFTVTVITHSFSTQRISQSVYKFCDLAGSERMKKTGTMGERLKEAQKINTSLLVLGRCLETVHKNQKTKKIHDLVPVRDSKLTMIIQSALLGKEPMTMIVNVHPTEEFYDENINVLNFSSIAKQIVISKERKMLKGPHGTRYSFFLSQAMSSPSAKIDTNQLLMEYEGLKLENERLIAETEQKNAEIACLQKKLAIQEFQLRNELTDNFQQHFVKMEESCEVRIQCAKDLAVMPYKHQVAMLEKKLKSKDQVIMEFEDEQDEYEKKLKAYEEELAKYRQQQSRVRRQSISGRNSGSLALRLHAEPFKMRDRHVSTAAVRRSRRRQWVLLFSSAHLLGLVVLVASLTTPSTVSAVSTSAAALRHGGAGTKDTFGWDDVGDEEEGYCAPYNGKVCKRFINSRQVWYSREDGTGGWENEKITTALFDDLINDLPQYCRPAAEKLLCAYAFPQCVIKDGTTIRLPLCYEDCVATYLQFCYNDWALIEEKKERGDVIKSRGHFRLPNCEELPRYNKSAKPPVCSHVGLTELVSEEVTYDCRMGSGRFYLGTVNVTSTGIPCQKWDSQEPHSHHKPPLVFAELQDAENYCRNAGGEEPTPWCYTTDKTVRWQACDIPLCPNSTDASDIRGKIDMTMESVFTPSMIFLLSGIGFVAIVLLHLMVLLCYRVSRHRRNRRQSGATAGYNTAASQDAGQGIDINKLPSNVNYHRTGAQLNPKLEKLEFPRNNIIYIKDLGQGAFGRVFQAKAPGLVGGEDFTLVAVKMLKDEASQDLQVDFEREACLLAEFDHPNIVKLLGVCAIGRPMCLLFEFMARGDLNEFLRQCSPFAQQNRADSISTELSHGDLLNIAHQIASGMVYLSERKFVHRDLATRNCLIDDHMVVKIADFGLSHKIYLQDYYKGDENDAIPIRWMPLESILYNKYTIESDVWAYGVCLWEIFSFAMQPYYGMTHEEVVKFVKEGNMLGCPENTPLTVYDLMRKCWSRKPNDRPSFHVIYQKLQQIRADFDGKMLM</sequence>
<dbReference type="InterPro" id="IPR000001">
    <property type="entry name" value="Kringle"/>
</dbReference>
<dbReference type="PROSITE" id="PS00411">
    <property type="entry name" value="KINESIN_MOTOR_1"/>
    <property type="match status" value="1"/>
</dbReference>
<keyword evidence="8" id="KW-0808">Transferase</keyword>
<dbReference type="Gene3D" id="3.30.200.20">
    <property type="entry name" value="Phosphorylase Kinase, domain 1"/>
    <property type="match status" value="1"/>
</dbReference>
<evidence type="ECO:0000256" key="13">
    <source>
        <dbReference type="ARBA" id="ARBA00022840"/>
    </source>
</evidence>
<name>A0A182NLS5_9DIPT</name>
<evidence type="ECO:0000256" key="25">
    <source>
        <dbReference type="SAM" id="MobiDB-lite"/>
    </source>
</evidence>
<dbReference type="InterPro" id="IPR020067">
    <property type="entry name" value="Frizzled_dom"/>
</dbReference>
<dbReference type="Gene3D" id="3.40.850.10">
    <property type="entry name" value="Kinesin motor domain"/>
    <property type="match status" value="1"/>
</dbReference>
<comment type="subcellular location">
    <subcellularLocation>
        <location evidence="1">Cell membrane</location>
        <topology evidence="1">Single-pass type I membrane protein</topology>
    </subcellularLocation>
</comment>
<dbReference type="InterPro" id="IPR018056">
    <property type="entry name" value="Kringle_CS"/>
</dbReference>
<dbReference type="PROSITE" id="PS00021">
    <property type="entry name" value="KRINGLE_1"/>
    <property type="match status" value="1"/>
</dbReference>
<keyword evidence="5" id="KW-1003">Cell membrane</keyword>
<evidence type="ECO:0000256" key="22">
    <source>
        <dbReference type="PROSITE-ProRule" id="PRU00283"/>
    </source>
</evidence>
<dbReference type="Gene3D" id="1.10.510.10">
    <property type="entry name" value="Transferase(Phosphotransferase) domain 1"/>
    <property type="match status" value="1"/>
</dbReference>
<evidence type="ECO:0000259" key="28">
    <source>
        <dbReference type="PROSITE" id="PS50038"/>
    </source>
</evidence>
<dbReference type="PROSITE" id="PS50067">
    <property type="entry name" value="KINESIN_MOTOR_2"/>
    <property type="match status" value="1"/>
</dbReference>
<dbReference type="InterPro" id="IPR038178">
    <property type="entry name" value="Kringle_sf"/>
</dbReference>
<keyword evidence="13 22" id="KW-0067">ATP-binding</keyword>
<evidence type="ECO:0000256" key="5">
    <source>
        <dbReference type="ARBA" id="ARBA00022475"/>
    </source>
</evidence>
<comment type="similarity">
    <text evidence="22">Belongs to the TRAFAC class myosin-kinesin ATPase superfamily. Kinesin family.</text>
</comment>
<dbReference type="FunFam" id="1.10.510.10:FF:000176">
    <property type="entry name" value="Muscle, skeletal receptor tyrosine protein kinase"/>
    <property type="match status" value="1"/>
</dbReference>
<evidence type="ECO:0000256" key="14">
    <source>
        <dbReference type="ARBA" id="ARBA00022989"/>
    </source>
</evidence>
<evidence type="ECO:0000256" key="8">
    <source>
        <dbReference type="ARBA" id="ARBA00022679"/>
    </source>
</evidence>
<dbReference type="SMART" id="SM00129">
    <property type="entry name" value="KISc"/>
    <property type="match status" value="1"/>
</dbReference>
<dbReference type="VEuPathDB" id="VectorBase:ADIR008606"/>
<keyword evidence="24" id="KW-0175">Coiled coil</keyword>
<dbReference type="InterPro" id="IPR011009">
    <property type="entry name" value="Kinase-like_dom_sf"/>
</dbReference>
<dbReference type="GO" id="GO:0003777">
    <property type="term" value="F:microtubule motor activity"/>
    <property type="evidence" value="ECO:0007669"/>
    <property type="project" value="InterPro"/>
</dbReference>
<dbReference type="InterPro" id="IPR036790">
    <property type="entry name" value="Frizzled_dom_sf"/>
</dbReference>
<dbReference type="InterPro" id="IPR020635">
    <property type="entry name" value="Tyr_kinase_cat_dom"/>
</dbReference>
<dbReference type="PRINTS" id="PR00018">
    <property type="entry name" value="KRINGLE"/>
</dbReference>
<evidence type="ECO:0000256" key="6">
    <source>
        <dbReference type="ARBA" id="ARBA00022553"/>
    </source>
</evidence>
<evidence type="ECO:0000256" key="19">
    <source>
        <dbReference type="ARBA" id="ARBA00023180"/>
    </source>
</evidence>
<evidence type="ECO:0000256" key="23">
    <source>
        <dbReference type="PROSITE-ProRule" id="PRU10141"/>
    </source>
</evidence>
<keyword evidence="19" id="KW-0325">Glycoprotein</keyword>
<evidence type="ECO:0000256" key="12">
    <source>
        <dbReference type="ARBA" id="ARBA00022777"/>
    </source>
</evidence>
<dbReference type="EnsemblMetazoa" id="ADIR008606-RA">
    <property type="protein sequence ID" value="ADIR008606-PA"/>
    <property type="gene ID" value="ADIR008606"/>
</dbReference>
<dbReference type="FunFam" id="2.40.20.10:FF:000018">
    <property type="entry name" value="Muscle, skeletal receptor tyrosine protein kinase"/>
    <property type="match status" value="1"/>
</dbReference>
<dbReference type="InterPro" id="IPR001245">
    <property type="entry name" value="Ser-Thr/Tyr_kinase_cat_dom"/>
</dbReference>
<dbReference type="PRINTS" id="PR00380">
    <property type="entry name" value="KINESINHEAVY"/>
</dbReference>
<dbReference type="GO" id="GO:0004714">
    <property type="term" value="F:transmembrane receptor protein tyrosine kinase activity"/>
    <property type="evidence" value="ECO:0007669"/>
    <property type="project" value="UniProtKB-EC"/>
</dbReference>
<dbReference type="SUPFAM" id="SSF56112">
    <property type="entry name" value="Protein kinase-like (PK-like)"/>
    <property type="match status" value="1"/>
</dbReference>
<accession>A0A182NLS5</accession>
<dbReference type="GO" id="GO:0017147">
    <property type="term" value="F:Wnt-protein binding"/>
    <property type="evidence" value="ECO:0007669"/>
    <property type="project" value="TreeGrafter"/>
</dbReference>
<evidence type="ECO:0000313" key="32">
    <source>
        <dbReference type="Proteomes" id="UP000075884"/>
    </source>
</evidence>
<dbReference type="GO" id="GO:0007169">
    <property type="term" value="P:cell surface receptor protein tyrosine kinase signaling pathway"/>
    <property type="evidence" value="ECO:0007669"/>
    <property type="project" value="TreeGrafter"/>
</dbReference>
<protein>
    <recommendedName>
        <fullName evidence="3">receptor protein-tyrosine kinase</fullName>
        <ecNumber evidence="3">2.7.10.1</ecNumber>
    </recommendedName>
</protein>